<keyword evidence="2 5" id="KW-0812">Transmembrane</keyword>
<feature type="transmembrane region" description="Helical" evidence="5">
    <location>
        <begin position="390"/>
        <end position="409"/>
    </location>
</feature>
<evidence type="ECO:0000259" key="7">
    <source>
        <dbReference type="Pfam" id="PF23262"/>
    </source>
</evidence>
<proteinExistence type="predicted"/>
<name>A0A811NSE2_9POAL</name>
<evidence type="ECO:0000313" key="8">
    <source>
        <dbReference type="EMBL" id="CAD6227079.1"/>
    </source>
</evidence>
<feature type="transmembrane region" description="Helical" evidence="5">
    <location>
        <begin position="110"/>
        <end position="133"/>
    </location>
</feature>
<keyword evidence="3 5" id="KW-1133">Transmembrane helix</keyword>
<evidence type="ECO:0000256" key="2">
    <source>
        <dbReference type="ARBA" id="ARBA00022692"/>
    </source>
</evidence>
<evidence type="ECO:0000256" key="3">
    <source>
        <dbReference type="ARBA" id="ARBA00022989"/>
    </source>
</evidence>
<dbReference type="InterPro" id="IPR056555">
    <property type="entry name" value="NFD4_C"/>
</dbReference>
<feature type="transmembrane region" description="Helical" evidence="5">
    <location>
        <begin position="247"/>
        <end position="268"/>
    </location>
</feature>
<feature type="transmembrane region" description="Helical" evidence="5">
    <location>
        <begin position="449"/>
        <end position="468"/>
    </location>
</feature>
<dbReference type="Pfam" id="PF23262">
    <property type="entry name" value="NFD4_C"/>
    <property type="match status" value="1"/>
</dbReference>
<keyword evidence="9" id="KW-1185">Reference proteome</keyword>
<keyword evidence="4 5" id="KW-0472">Membrane</keyword>
<feature type="transmembrane region" description="Helical" evidence="5">
    <location>
        <begin position="145"/>
        <end position="165"/>
    </location>
</feature>
<evidence type="ECO:0000313" key="9">
    <source>
        <dbReference type="Proteomes" id="UP000604825"/>
    </source>
</evidence>
<feature type="transmembrane region" description="Helical" evidence="5">
    <location>
        <begin position="215"/>
        <end position="235"/>
    </location>
</feature>
<dbReference type="OrthoDB" id="410267at2759"/>
<sequence>MPPLHLLRGRWVALVTSTLVLMAAGGSVFLFPVYSKAIKTSLGYDYKALSVLAVCKNLGASFGFLPSLIYDFAPPWVVLASVAAMNLLGVLANLVLYLAVAGHIARHPLWLMGISIALGANSQSFAVTGALVSSVKNLPDHRGPVLSLLLAFAGLGGDILAQFGHASGGSALLLFMACLYLVLLPFACNSIRVIPAGPGPAGTGAARSEVERRGVVLFLLVSVSASACLLILHVVDLVAAAHLPGPAYYVTAIFVVVFVVISLLVVAVKQDSSLPATAATSGEAAAAGSSSSMLNNSNPTPPSSFRLERRCILRAVFSVEMMLIFVVTFAIGGGVQTLIDMIDQIGQSLRYKDGATSKLVSLVSLLDYAGRLVGGFGSEYMVARHKLPRPAALTLAFLLACFGHLFIALGVPSGLYPTSAIMGFSLGALWAVVFVTISEVFGTRHLAALYNLAVLPGAVGSYILNVQVTGRLYNREA</sequence>
<evidence type="ECO:0008006" key="10">
    <source>
        <dbReference type="Google" id="ProtNLM"/>
    </source>
</evidence>
<evidence type="ECO:0000256" key="4">
    <source>
        <dbReference type="ARBA" id="ARBA00023136"/>
    </source>
</evidence>
<feature type="transmembrane region" description="Helical" evidence="5">
    <location>
        <begin position="415"/>
        <end position="437"/>
    </location>
</feature>
<dbReference type="EMBL" id="CAJGYO010000004">
    <property type="protein sequence ID" value="CAD6227079.1"/>
    <property type="molecule type" value="Genomic_DNA"/>
</dbReference>
<dbReference type="Proteomes" id="UP000604825">
    <property type="component" value="Unassembled WGS sequence"/>
</dbReference>
<feature type="domain" description="Nodulin-like" evidence="6">
    <location>
        <begin position="10"/>
        <end position="266"/>
    </location>
</feature>
<feature type="transmembrane region" description="Helical" evidence="5">
    <location>
        <begin position="46"/>
        <end position="65"/>
    </location>
</feature>
<dbReference type="SUPFAM" id="SSF103473">
    <property type="entry name" value="MFS general substrate transporter"/>
    <property type="match status" value="1"/>
</dbReference>
<organism evidence="8 9">
    <name type="scientific">Miscanthus lutarioriparius</name>
    <dbReference type="NCBI Taxonomy" id="422564"/>
    <lineage>
        <taxon>Eukaryota</taxon>
        <taxon>Viridiplantae</taxon>
        <taxon>Streptophyta</taxon>
        <taxon>Embryophyta</taxon>
        <taxon>Tracheophyta</taxon>
        <taxon>Spermatophyta</taxon>
        <taxon>Magnoliopsida</taxon>
        <taxon>Liliopsida</taxon>
        <taxon>Poales</taxon>
        <taxon>Poaceae</taxon>
        <taxon>PACMAD clade</taxon>
        <taxon>Panicoideae</taxon>
        <taxon>Andropogonodae</taxon>
        <taxon>Andropogoneae</taxon>
        <taxon>Saccharinae</taxon>
        <taxon>Miscanthus</taxon>
    </lineage>
</organism>
<dbReference type="InterPro" id="IPR036259">
    <property type="entry name" value="MFS_trans_sf"/>
</dbReference>
<dbReference type="Gene3D" id="1.20.1250.20">
    <property type="entry name" value="MFS general substrate transporter like domains"/>
    <property type="match status" value="1"/>
</dbReference>
<reference evidence="8" key="1">
    <citation type="submission" date="2020-10" db="EMBL/GenBank/DDBJ databases">
        <authorList>
            <person name="Han B."/>
            <person name="Lu T."/>
            <person name="Zhao Q."/>
            <person name="Huang X."/>
            <person name="Zhao Y."/>
        </authorList>
    </citation>
    <scope>NUCLEOTIDE SEQUENCE</scope>
</reference>
<dbReference type="PANTHER" id="PTHR21576">
    <property type="entry name" value="UNCHARACTERIZED NODULIN-LIKE PROTEIN"/>
    <property type="match status" value="1"/>
</dbReference>
<comment type="subcellular location">
    <subcellularLocation>
        <location evidence="1">Membrane</location>
        <topology evidence="1">Multi-pass membrane protein</topology>
    </subcellularLocation>
</comment>
<accession>A0A811NSE2</accession>
<feature type="transmembrane region" description="Helical" evidence="5">
    <location>
        <begin position="12"/>
        <end position="34"/>
    </location>
</feature>
<dbReference type="Pfam" id="PF06813">
    <property type="entry name" value="Nodulin-like"/>
    <property type="match status" value="1"/>
</dbReference>
<evidence type="ECO:0000256" key="1">
    <source>
        <dbReference type="ARBA" id="ARBA00004141"/>
    </source>
</evidence>
<feature type="transmembrane region" description="Helical" evidence="5">
    <location>
        <begin position="315"/>
        <end position="339"/>
    </location>
</feature>
<evidence type="ECO:0000256" key="5">
    <source>
        <dbReference type="SAM" id="Phobius"/>
    </source>
</evidence>
<dbReference type="GO" id="GO:0016020">
    <property type="term" value="C:membrane"/>
    <property type="evidence" value="ECO:0007669"/>
    <property type="project" value="UniProtKB-SubCell"/>
</dbReference>
<evidence type="ECO:0000259" key="6">
    <source>
        <dbReference type="Pfam" id="PF06813"/>
    </source>
</evidence>
<dbReference type="InterPro" id="IPR010658">
    <property type="entry name" value="Nodulin-like"/>
</dbReference>
<feature type="transmembrane region" description="Helical" evidence="5">
    <location>
        <begin position="171"/>
        <end position="194"/>
    </location>
</feature>
<feature type="domain" description="NFD4 C-terminal" evidence="7">
    <location>
        <begin position="319"/>
        <end position="467"/>
    </location>
</feature>
<gene>
    <name evidence="8" type="ORF">NCGR_LOCUS18722</name>
</gene>
<dbReference type="PANTHER" id="PTHR21576:SF26">
    <property type="entry name" value="OS03G0682100 PROTEIN"/>
    <property type="match status" value="1"/>
</dbReference>
<comment type="caution">
    <text evidence="8">The sequence shown here is derived from an EMBL/GenBank/DDBJ whole genome shotgun (WGS) entry which is preliminary data.</text>
</comment>
<feature type="transmembrane region" description="Helical" evidence="5">
    <location>
        <begin position="77"/>
        <end position="104"/>
    </location>
</feature>
<protein>
    <recommendedName>
        <fullName evidence="10">Nodulin-like domain-containing protein</fullName>
    </recommendedName>
</protein>
<dbReference type="AlphaFoldDB" id="A0A811NSE2"/>